<evidence type="ECO:0000313" key="2">
    <source>
        <dbReference type="EMBL" id="SKA10849.1"/>
    </source>
</evidence>
<accession>A0A1T4R4L1</accession>
<dbReference type="Proteomes" id="UP000190637">
    <property type="component" value="Unassembled WGS sequence"/>
</dbReference>
<evidence type="ECO:0000313" key="3">
    <source>
        <dbReference type="Proteomes" id="UP000190637"/>
    </source>
</evidence>
<name>A0A1T4R4L1_9ACTN</name>
<protein>
    <recommendedName>
        <fullName evidence="4">PknH-like extracellular domain-containing protein</fullName>
    </recommendedName>
</protein>
<proteinExistence type="predicted"/>
<dbReference type="PROSITE" id="PS51257">
    <property type="entry name" value="PROKAR_LIPOPROTEIN"/>
    <property type="match status" value="1"/>
</dbReference>
<evidence type="ECO:0000256" key="1">
    <source>
        <dbReference type="SAM" id="SignalP"/>
    </source>
</evidence>
<gene>
    <name evidence="2" type="ORF">SAMN02745673_02522</name>
</gene>
<feature type="chain" id="PRO_5038640051" description="PknH-like extracellular domain-containing protein" evidence="1">
    <location>
        <begin position="29"/>
        <end position="234"/>
    </location>
</feature>
<keyword evidence="1" id="KW-0732">Signal</keyword>
<keyword evidence="3" id="KW-1185">Reference proteome</keyword>
<dbReference type="OrthoDB" id="3424196at2"/>
<organism evidence="2 3">
    <name type="scientific">Marinactinospora thermotolerans DSM 45154</name>
    <dbReference type="NCBI Taxonomy" id="1122192"/>
    <lineage>
        <taxon>Bacteria</taxon>
        <taxon>Bacillati</taxon>
        <taxon>Actinomycetota</taxon>
        <taxon>Actinomycetes</taxon>
        <taxon>Streptosporangiales</taxon>
        <taxon>Nocardiopsidaceae</taxon>
        <taxon>Marinactinospora</taxon>
    </lineage>
</organism>
<evidence type="ECO:0008006" key="4">
    <source>
        <dbReference type="Google" id="ProtNLM"/>
    </source>
</evidence>
<feature type="signal peptide" evidence="1">
    <location>
        <begin position="1"/>
        <end position="28"/>
    </location>
</feature>
<dbReference type="AlphaFoldDB" id="A0A1T4R4L1"/>
<dbReference type="RefSeq" id="WP_078761836.1">
    <property type="nucleotide sequence ID" value="NZ_FUWS01000006.1"/>
</dbReference>
<dbReference type="STRING" id="1122192.SAMN02745673_02522"/>
<sequence length="234" mass="24680">MEHPRNTLKASVAALGAAALLCALSGCAGNVAPAPTDPGAEAAARLGTAQMVEYGALKFVADQSETGTYERLASVRQLESVRQEADSDKPACMDAANRWGRIPEVRTAPASLATFVSDSTTVTHLLLALPEETARAVLDSGPPRECASYTITLGGVPTSYRVRDLDLAGIGEESRAFSVSATSRGERVWMHNLVYRDGGHVAMTTLISGSDDTTTTLEGFADAALERERRVLLG</sequence>
<reference evidence="2 3" key="1">
    <citation type="submission" date="2017-02" db="EMBL/GenBank/DDBJ databases">
        <authorList>
            <person name="Peterson S.W."/>
        </authorList>
    </citation>
    <scope>NUCLEOTIDE SEQUENCE [LARGE SCALE GENOMIC DNA]</scope>
    <source>
        <strain evidence="2 3">DSM 45154</strain>
    </source>
</reference>
<dbReference type="EMBL" id="FUWS01000006">
    <property type="protein sequence ID" value="SKA10849.1"/>
    <property type="molecule type" value="Genomic_DNA"/>
</dbReference>